<evidence type="ECO:0000313" key="3">
    <source>
        <dbReference type="Proteomes" id="UP001274896"/>
    </source>
</evidence>
<protein>
    <submittedName>
        <fullName evidence="2">Uncharacterized protein</fullName>
    </submittedName>
</protein>
<name>A0AAE0V3P5_9TELE</name>
<comment type="caution">
    <text evidence="2">The sequence shown here is derived from an EMBL/GenBank/DDBJ whole genome shotgun (WGS) entry which is preliminary data.</text>
</comment>
<evidence type="ECO:0000313" key="2">
    <source>
        <dbReference type="EMBL" id="KAK3533029.1"/>
    </source>
</evidence>
<evidence type="ECO:0000256" key="1">
    <source>
        <dbReference type="SAM" id="MobiDB-lite"/>
    </source>
</evidence>
<feature type="compositionally biased region" description="Basic and acidic residues" evidence="1">
    <location>
        <begin position="14"/>
        <end position="30"/>
    </location>
</feature>
<reference evidence="2" key="1">
    <citation type="submission" date="2023-06" db="EMBL/GenBank/DDBJ databases">
        <title>Male Hemibagrus guttatus genome.</title>
        <authorList>
            <person name="Bian C."/>
        </authorList>
    </citation>
    <scope>NUCLEOTIDE SEQUENCE</scope>
    <source>
        <strain evidence="2">Male_cb2023</strain>
        <tissue evidence="2">Muscle</tissue>
    </source>
</reference>
<feature type="region of interest" description="Disordered" evidence="1">
    <location>
        <begin position="1"/>
        <end position="41"/>
    </location>
</feature>
<dbReference type="AlphaFoldDB" id="A0AAE0V3P5"/>
<gene>
    <name evidence="2" type="ORF">QTP70_006222</name>
</gene>
<sequence length="106" mass="11516">MPDAASASNGADPDGSRNRHRAQAEAEKPEQSASCQPTSSGVLDKLFGKRLLQAGRYIMSHKSWMKTVPTENCDVLMTFAGPPSLTTTTPLPTDSVNLHDKVYRNK</sequence>
<dbReference type="EMBL" id="JAUCMX010000010">
    <property type="protein sequence ID" value="KAK3533029.1"/>
    <property type="molecule type" value="Genomic_DNA"/>
</dbReference>
<keyword evidence="3" id="KW-1185">Reference proteome</keyword>
<accession>A0AAE0V3P5</accession>
<proteinExistence type="predicted"/>
<organism evidence="2 3">
    <name type="scientific">Hemibagrus guttatus</name>
    <dbReference type="NCBI Taxonomy" id="175788"/>
    <lineage>
        <taxon>Eukaryota</taxon>
        <taxon>Metazoa</taxon>
        <taxon>Chordata</taxon>
        <taxon>Craniata</taxon>
        <taxon>Vertebrata</taxon>
        <taxon>Euteleostomi</taxon>
        <taxon>Actinopterygii</taxon>
        <taxon>Neopterygii</taxon>
        <taxon>Teleostei</taxon>
        <taxon>Ostariophysi</taxon>
        <taxon>Siluriformes</taxon>
        <taxon>Bagridae</taxon>
        <taxon>Hemibagrus</taxon>
    </lineage>
</organism>
<feature type="compositionally biased region" description="Polar residues" evidence="1">
    <location>
        <begin position="31"/>
        <end position="41"/>
    </location>
</feature>
<dbReference type="Proteomes" id="UP001274896">
    <property type="component" value="Unassembled WGS sequence"/>
</dbReference>